<name>A0ABD0JWV5_9CAEN</name>
<evidence type="ECO:0000313" key="2">
    <source>
        <dbReference type="Proteomes" id="UP001519460"/>
    </source>
</evidence>
<dbReference type="AlphaFoldDB" id="A0ABD0JWV5"/>
<proteinExistence type="predicted"/>
<dbReference type="Proteomes" id="UP001519460">
    <property type="component" value="Unassembled WGS sequence"/>
</dbReference>
<dbReference type="EMBL" id="JACVVK020000302">
    <property type="protein sequence ID" value="KAK7479472.1"/>
    <property type="molecule type" value="Genomic_DNA"/>
</dbReference>
<accession>A0ABD0JWV5</accession>
<reference evidence="1 2" key="1">
    <citation type="journal article" date="2023" name="Sci. Data">
        <title>Genome assembly of the Korean intertidal mud-creeper Batillaria attramentaria.</title>
        <authorList>
            <person name="Patra A.K."/>
            <person name="Ho P.T."/>
            <person name="Jun S."/>
            <person name="Lee S.J."/>
            <person name="Kim Y."/>
            <person name="Won Y.J."/>
        </authorList>
    </citation>
    <scope>NUCLEOTIDE SEQUENCE [LARGE SCALE GENOMIC DNA]</scope>
    <source>
        <strain evidence="1">Wonlab-2016</strain>
    </source>
</reference>
<keyword evidence="2" id="KW-1185">Reference proteome</keyword>
<sequence>MGIFDIILHPTKTKTQPSGPDTKGWHFRQWTGGRVELIQPHFSASQWHQSPRCGETRTSLALGRQARLAAVCVRAVRSLPTLASISVPTAHSQRHKLNADVMSVSHRHADVMSVIANNGPPPLPDRVNNKVTR</sequence>
<gene>
    <name evidence="1" type="ORF">BaRGS_00029288</name>
</gene>
<evidence type="ECO:0000313" key="1">
    <source>
        <dbReference type="EMBL" id="KAK7479472.1"/>
    </source>
</evidence>
<organism evidence="1 2">
    <name type="scientific">Batillaria attramentaria</name>
    <dbReference type="NCBI Taxonomy" id="370345"/>
    <lineage>
        <taxon>Eukaryota</taxon>
        <taxon>Metazoa</taxon>
        <taxon>Spiralia</taxon>
        <taxon>Lophotrochozoa</taxon>
        <taxon>Mollusca</taxon>
        <taxon>Gastropoda</taxon>
        <taxon>Caenogastropoda</taxon>
        <taxon>Sorbeoconcha</taxon>
        <taxon>Cerithioidea</taxon>
        <taxon>Batillariidae</taxon>
        <taxon>Batillaria</taxon>
    </lineage>
</organism>
<comment type="caution">
    <text evidence="1">The sequence shown here is derived from an EMBL/GenBank/DDBJ whole genome shotgun (WGS) entry which is preliminary data.</text>
</comment>
<protein>
    <submittedName>
        <fullName evidence="1">Uncharacterized protein</fullName>
    </submittedName>
</protein>